<accession>A0A0R3TFR7</accession>
<proteinExistence type="predicted"/>
<dbReference type="AlphaFoldDB" id="A0A0R3TFR7"/>
<dbReference type="WBParaSite" id="HNAJ_0000590801-mRNA-1">
    <property type="protein sequence ID" value="HNAJ_0000590801-mRNA-1"/>
    <property type="gene ID" value="HNAJ_0000590801"/>
</dbReference>
<organism evidence="2">
    <name type="scientific">Rodentolepis nana</name>
    <name type="common">Dwarf tapeworm</name>
    <name type="synonym">Hymenolepis nana</name>
    <dbReference type="NCBI Taxonomy" id="102285"/>
    <lineage>
        <taxon>Eukaryota</taxon>
        <taxon>Metazoa</taxon>
        <taxon>Spiralia</taxon>
        <taxon>Lophotrochozoa</taxon>
        <taxon>Platyhelminthes</taxon>
        <taxon>Cestoda</taxon>
        <taxon>Eucestoda</taxon>
        <taxon>Cyclophyllidea</taxon>
        <taxon>Hymenolepididae</taxon>
        <taxon>Rodentolepis</taxon>
    </lineage>
</organism>
<name>A0A0R3TFR7_RODNA</name>
<sequence>LGAVSRQTRRFPPASPEASSISVPISLAVAIGRKATQRTANGLCELSNTFFSVDKHHTQTAPSEAAVANHRPSGSTSTPVISADLATRFKFQDESSPSELWRLLPQTKPSRPADSHAIRPLQVTEAPFDDFD</sequence>
<feature type="region of interest" description="Disordered" evidence="1">
    <location>
        <begin position="106"/>
        <end position="132"/>
    </location>
</feature>
<reference evidence="2" key="1">
    <citation type="submission" date="2017-02" db="UniProtKB">
        <authorList>
            <consortium name="WormBaseParasite"/>
        </authorList>
    </citation>
    <scope>IDENTIFICATION</scope>
</reference>
<evidence type="ECO:0000256" key="1">
    <source>
        <dbReference type="SAM" id="MobiDB-lite"/>
    </source>
</evidence>
<evidence type="ECO:0000313" key="2">
    <source>
        <dbReference type="WBParaSite" id="HNAJ_0000590801-mRNA-1"/>
    </source>
</evidence>
<protein>
    <submittedName>
        <fullName evidence="2">AGC-kinase C-terminal domain-containing protein</fullName>
    </submittedName>
</protein>